<feature type="region of interest" description="Disordered" evidence="1">
    <location>
        <begin position="142"/>
        <end position="165"/>
    </location>
</feature>
<sequence length="165" mass="18475">MLFDAPVIAPARGLDPAWLDYNGHLNMAYYHVLFDKAVDQVFDQLGCGPGYLAARNMSFFTAETHVCYVRELKPDAIVSASTQLIDYDSKRIQLFQELRHADGWLSATCESMLLHIDMNGPRAIPMPDEILATVARMAEAHKHLPRPERAGRSIGIPRRQAQGPD</sequence>
<dbReference type="GO" id="GO:0047617">
    <property type="term" value="F:fatty acyl-CoA hydrolase activity"/>
    <property type="evidence" value="ECO:0007669"/>
    <property type="project" value="TreeGrafter"/>
</dbReference>
<name>A0A286IBW6_9HYPH</name>
<feature type="compositionally biased region" description="Basic and acidic residues" evidence="1">
    <location>
        <begin position="142"/>
        <end position="151"/>
    </location>
</feature>
<dbReference type="OrthoDB" id="9803287at2"/>
<dbReference type="SUPFAM" id="SSF54637">
    <property type="entry name" value="Thioesterase/thiol ester dehydrase-isomerase"/>
    <property type="match status" value="1"/>
</dbReference>
<dbReference type="Pfam" id="PF13279">
    <property type="entry name" value="4HBT_2"/>
    <property type="match status" value="1"/>
</dbReference>
<dbReference type="CDD" id="cd00586">
    <property type="entry name" value="4HBT"/>
    <property type="match status" value="1"/>
</dbReference>
<evidence type="ECO:0000313" key="3">
    <source>
        <dbReference type="Proteomes" id="UP000219465"/>
    </source>
</evidence>
<dbReference type="PANTHER" id="PTHR31793:SF2">
    <property type="entry name" value="BLR1345 PROTEIN"/>
    <property type="match status" value="1"/>
</dbReference>
<dbReference type="RefSeq" id="WP_097108048.1">
    <property type="nucleotide sequence ID" value="NZ_OCPC01000003.1"/>
</dbReference>
<protein>
    <submittedName>
        <fullName evidence="2">(3S)-malyl-CoA thioesterase</fullName>
    </submittedName>
</protein>
<evidence type="ECO:0000256" key="1">
    <source>
        <dbReference type="SAM" id="MobiDB-lite"/>
    </source>
</evidence>
<reference evidence="3" key="1">
    <citation type="submission" date="2017-08" db="EMBL/GenBank/DDBJ databases">
        <authorList>
            <person name="Varghese N."/>
            <person name="Submissions S."/>
        </authorList>
    </citation>
    <scope>NUCLEOTIDE SEQUENCE [LARGE SCALE GENOMIC DNA]</scope>
    <source>
        <strain evidence="3">KCTC 23107</strain>
    </source>
</reference>
<evidence type="ECO:0000313" key="2">
    <source>
        <dbReference type="EMBL" id="SOE17562.1"/>
    </source>
</evidence>
<proteinExistence type="predicted"/>
<gene>
    <name evidence="2" type="ORF">SAMN05877838_2463</name>
</gene>
<dbReference type="Proteomes" id="UP000219465">
    <property type="component" value="Unassembled WGS sequence"/>
</dbReference>
<dbReference type="PANTHER" id="PTHR31793">
    <property type="entry name" value="4-HYDROXYBENZOYL-COA THIOESTERASE FAMILY MEMBER"/>
    <property type="match status" value="1"/>
</dbReference>
<dbReference type="EMBL" id="OCPC01000003">
    <property type="protein sequence ID" value="SOE17562.1"/>
    <property type="molecule type" value="Genomic_DNA"/>
</dbReference>
<organism evidence="2 3">
    <name type="scientific">Hoeflea halophila</name>
    <dbReference type="NCBI Taxonomy" id="714899"/>
    <lineage>
        <taxon>Bacteria</taxon>
        <taxon>Pseudomonadati</taxon>
        <taxon>Pseudomonadota</taxon>
        <taxon>Alphaproteobacteria</taxon>
        <taxon>Hyphomicrobiales</taxon>
        <taxon>Rhizobiaceae</taxon>
        <taxon>Hoeflea</taxon>
    </lineage>
</organism>
<accession>A0A286IBW6</accession>
<dbReference type="InterPro" id="IPR029069">
    <property type="entry name" value="HotDog_dom_sf"/>
</dbReference>
<dbReference type="Gene3D" id="3.10.129.10">
    <property type="entry name" value="Hotdog Thioesterase"/>
    <property type="match status" value="1"/>
</dbReference>
<dbReference type="InterPro" id="IPR050563">
    <property type="entry name" value="4-hydroxybenzoyl-CoA_TE"/>
</dbReference>
<keyword evidence="3" id="KW-1185">Reference proteome</keyword>
<dbReference type="AlphaFoldDB" id="A0A286IBW6"/>